<reference evidence="2 3" key="1">
    <citation type="submission" date="2013-02" db="EMBL/GenBank/DDBJ databases">
        <title>The Genome Sequence of Acinetobacter sp. NIPH 899.</title>
        <authorList>
            <consortium name="The Broad Institute Genome Sequencing Platform"/>
            <consortium name="The Broad Institute Genome Sequencing Center for Infectious Disease"/>
            <person name="Cerqueira G."/>
            <person name="Feldgarden M."/>
            <person name="Courvalin P."/>
            <person name="Perichon B."/>
            <person name="Grillot-Courvalin C."/>
            <person name="Clermont D."/>
            <person name="Rocha E."/>
            <person name="Yoon E.-J."/>
            <person name="Nemec A."/>
            <person name="Walker B."/>
            <person name="Young S.K."/>
            <person name="Zeng Q."/>
            <person name="Gargeya S."/>
            <person name="Fitzgerald M."/>
            <person name="Haas B."/>
            <person name="Abouelleil A."/>
            <person name="Alvarado L."/>
            <person name="Arachchi H.M."/>
            <person name="Berlin A.M."/>
            <person name="Chapman S.B."/>
            <person name="Dewar J."/>
            <person name="Goldberg J."/>
            <person name="Griggs A."/>
            <person name="Gujja S."/>
            <person name="Hansen M."/>
            <person name="Howarth C."/>
            <person name="Imamovic A."/>
            <person name="Larimer J."/>
            <person name="McCowan C."/>
            <person name="Murphy C."/>
            <person name="Neiman D."/>
            <person name="Pearson M."/>
            <person name="Priest M."/>
            <person name="Roberts A."/>
            <person name="Saif S."/>
            <person name="Shea T."/>
            <person name="Sisk P."/>
            <person name="Sykes S."/>
            <person name="Wortman J."/>
            <person name="Nusbaum C."/>
            <person name="Birren B."/>
        </authorList>
    </citation>
    <scope>NUCLEOTIDE SEQUENCE [LARGE SCALE GENOMIC DNA]</scope>
    <source>
        <strain evidence="2 3">NIPH 899</strain>
    </source>
</reference>
<dbReference type="SUPFAM" id="SSF51306">
    <property type="entry name" value="LexA/Signal peptidase"/>
    <property type="match status" value="1"/>
</dbReference>
<dbReference type="HOGENOM" id="CLU_1122702_0_0_6"/>
<dbReference type="RefSeq" id="WP_004787924.1">
    <property type="nucleotide sequence ID" value="NZ_KB849413.1"/>
</dbReference>
<dbReference type="PROSITE" id="PS50943">
    <property type="entry name" value="HTH_CROC1"/>
    <property type="match status" value="1"/>
</dbReference>
<keyword evidence="3" id="KW-1185">Reference proteome</keyword>
<dbReference type="GO" id="GO:0003677">
    <property type="term" value="F:DNA binding"/>
    <property type="evidence" value="ECO:0007669"/>
    <property type="project" value="InterPro"/>
</dbReference>
<dbReference type="Gene3D" id="2.10.109.10">
    <property type="entry name" value="Umud Fragment, subunit A"/>
    <property type="match status" value="1"/>
</dbReference>
<dbReference type="InterPro" id="IPR010982">
    <property type="entry name" value="Lambda_DNA-bd_dom_sf"/>
</dbReference>
<comment type="caution">
    <text evidence="2">The sequence shown here is derived from an EMBL/GenBank/DDBJ whole genome shotgun (WGS) entry which is preliminary data.</text>
</comment>
<evidence type="ECO:0000259" key="1">
    <source>
        <dbReference type="PROSITE" id="PS50943"/>
    </source>
</evidence>
<name>N8WVR9_9GAMM</name>
<sequence length="242" mass="27201">MIDRSAREAIKKAEAEKLRELFELKKTAEKAKGVTFNQNTIAKAGNWTQPNVSSYLNGIVELKEESALIFSQVLEVPVSSFSPRIAEKITQREMLARNPLLEKITVSYVPLLTAATLDQVRKNLKDESFIMPLSQETTPICMELPSTSFSYALADNSMSDKYEPGTRFVFDPLLKPAPTDLVIVANKNRNGDYHIREYQVTEISDDGVESYELKAYNPAFPTLKENYEILGVAIATVNMLKK</sequence>
<dbReference type="AlphaFoldDB" id="N8WVR9"/>
<dbReference type="InterPro" id="IPR036286">
    <property type="entry name" value="LexA/Signal_pep-like_sf"/>
</dbReference>
<dbReference type="eggNOG" id="COG1974">
    <property type="taxonomic scope" value="Bacteria"/>
</dbReference>
<dbReference type="InterPro" id="IPR039418">
    <property type="entry name" value="LexA-like"/>
</dbReference>
<proteinExistence type="predicted"/>
<dbReference type="InterPro" id="IPR001387">
    <property type="entry name" value="Cro/C1-type_HTH"/>
</dbReference>
<organism evidence="2 3">
    <name type="scientific">Acinetobacter variabilis</name>
    <dbReference type="NCBI Taxonomy" id="70346"/>
    <lineage>
        <taxon>Bacteria</taxon>
        <taxon>Pseudomonadati</taxon>
        <taxon>Pseudomonadota</taxon>
        <taxon>Gammaproteobacteria</taxon>
        <taxon>Moraxellales</taxon>
        <taxon>Moraxellaceae</taxon>
        <taxon>Acinetobacter</taxon>
    </lineage>
</organism>
<dbReference type="PATRIC" id="fig|1217710.3.peg.48"/>
<evidence type="ECO:0000313" key="2">
    <source>
        <dbReference type="EMBL" id="ENV00969.1"/>
    </source>
</evidence>
<dbReference type="SUPFAM" id="SSF47413">
    <property type="entry name" value="lambda repressor-like DNA-binding domains"/>
    <property type="match status" value="1"/>
</dbReference>
<protein>
    <recommendedName>
        <fullName evidence="1">HTH cro/C1-type domain-containing protein</fullName>
    </recommendedName>
</protein>
<accession>N8WVR9</accession>
<feature type="domain" description="HTH cro/C1-type" evidence="1">
    <location>
        <begin position="38"/>
        <end position="81"/>
    </location>
</feature>
<dbReference type="Gene3D" id="1.10.260.40">
    <property type="entry name" value="lambda repressor-like DNA-binding domains"/>
    <property type="match status" value="1"/>
</dbReference>
<evidence type="ECO:0000313" key="3">
    <source>
        <dbReference type="Proteomes" id="UP000013070"/>
    </source>
</evidence>
<dbReference type="Proteomes" id="UP000013070">
    <property type="component" value="Unassembled WGS sequence"/>
</dbReference>
<dbReference type="EMBL" id="APPE01000006">
    <property type="protein sequence ID" value="ENV00969.1"/>
    <property type="molecule type" value="Genomic_DNA"/>
</dbReference>
<dbReference type="CDD" id="cd06529">
    <property type="entry name" value="S24_LexA-like"/>
    <property type="match status" value="1"/>
</dbReference>
<gene>
    <name evidence="2" type="ORF">F969_00055</name>
</gene>